<reference evidence="2 3" key="1">
    <citation type="journal article" date="2021" name="Elife">
        <title>Chloroplast acquisition without the gene transfer in kleptoplastic sea slugs, Plakobranchus ocellatus.</title>
        <authorList>
            <person name="Maeda T."/>
            <person name="Takahashi S."/>
            <person name="Yoshida T."/>
            <person name="Shimamura S."/>
            <person name="Takaki Y."/>
            <person name="Nagai Y."/>
            <person name="Toyoda A."/>
            <person name="Suzuki Y."/>
            <person name="Arimoto A."/>
            <person name="Ishii H."/>
            <person name="Satoh N."/>
            <person name="Nishiyama T."/>
            <person name="Hasebe M."/>
            <person name="Maruyama T."/>
            <person name="Minagawa J."/>
            <person name="Obokata J."/>
            <person name="Shigenobu S."/>
        </authorList>
    </citation>
    <scope>NUCLEOTIDE SEQUENCE [LARGE SCALE GENOMIC DNA]</scope>
</reference>
<keyword evidence="3" id="KW-1185">Reference proteome</keyword>
<dbReference type="AlphaFoldDB" id="A0AAV4FTF8"/>
<accession>A0AAV4FTF8</accession>
<organism evidence="2 3">
    <name type="scientific">Elysia marginata</name>
    <dbReference type="NCBI Taxonomy" id="1093978"/>
    <lineage>
        <taxon>Eukaryota</taxon>
        <taxon>Metazoa</taxon>
        <taxon>Spiralia</taxon>
        <taxon>Lophotrochozoa</taxon>
        <taxon>Mollusca</taxon>
        <taxon>Gastropoda</taxon>
        <taxon>Heterobranchia</taxon>
        <taxon>Euthyneura</taxon>
        <taxon>Panpulmonata</taxon>
        <taxon>Sacoglossa</taxon>
        <taxon>Placobranchoidea</taxon>
        <taxon>Plakobranchidae</taxon>
        <taxon>Elysia</taxon>
    </lineage>
</organism>
<dbReference type="Proteomes" id="UP000762676">
    <property type="component" value="Unassembled WGS sequence"/>
</dbReference>
<feature type="transmembrane region" description="Helical" evidence="1">
    <location>
        <begin position="49"/>
        <end position="69"/>
    </location>
</feature>
<proteinExistence type="predicted"/>
<keyword evidence="2" id="KW-0547">Nucleotide-binding</keyword>
<evidence type="ECO:0000313" key="2">
    <source>
        <dbReference type="EMBL" id="GFR75970.1"/>
    </source>
</evidence>
<protein>
    <submittedName>
        <fullName evidence="2">ATP-binding cassette sub-family A member 2-like</fullName>
    </submittedName>
</protein>
<keyword evidence="1" id="KW-0812">Transmembrane</keyword>
<name>A0AAV4FTF8_9GAST</name>
<evidence type="ECO:0000313" key="3">
    <source>
        <dbReference type="Proteomes" id="UP000762676"/>
    </source>
</evidence>
<sequence>ASDSPRILLEGRGSHMMHPKLLLANHFKAVIIKRFHYITRNWRSLFSQILLPAIFVAVAMTVALAAPSVDDLPPLELSPTQFTNVTLPTGNFIPFTDERMSTP</sequence>
<evidence type="ECO:0000256" key="1">
    <source>
        <dbReference type="SAM" id="Phobius"/>
    </source>
</evidence>
<dbReference type="GO" id="GO:0005524">
    <property type="term" value="F:ATP binding"/>
    <property type="evidence" value="ECO:0007669"/>
    <property type="project" value="UniProtKB-KW"/>
</dbReference>
<keyword evidence="1" id="KW-0472">Membrane</keyword>
<keyword evidence="1" id="KW-1133">Transmembrane helix</keyword>
<dbReference type="EMBL" id="BMAT01004575">
    <property type="protein sequence ID" value="GFR75970.1"/>
    <property type="molecule type" value="Genomic_DNA"/>
</dbReference>
<gene>
    <name evidence="2" type="ORF">ElyMa_002200100</name>
</gene>
<keyword evidence="2" id="KW-0067">ATP-binding</keyword>
<feature type="non-terminal residue" evidence="2">
    <location>
        <position position="1"/>
    </location>
</feature>
<comment type="caution">
    <text evidence="2">The sequence shown here is derived from an EMBL/GenBank/DDBJ whole genome shotgun (WGS) entry which is preliminary data.</text>
</comment>